<feature type="region of interest" description="Disordered" evidence="3">
    <location>
        <begin position="790"/>
        <end position="821"/>
    </location>
</feature>
<feature type="repeat" description="TPR" evidence="1">
    <location>
        <begin position="1301"/>
        <end position="1334"/>
    </location>
</feature>
<name>A0A1J8PTQ4_9AGAM</name>
<dbReference type="PROSITE" id="PS50005">
    <property type="entry name" value="TPR"/>
    <property type="match status" value="3"/>
</dbReference>
<dbReference type="InterPro" id="IPR052971">
    <property type="entry name" value="TRP_calcium_channel"/>
</dbReference>
<keyword evidence="4" id="KW-1133">Transmembrane helix</keyword>
<feature type="transmembrane region" description="Helical" evidence="4">
    <location>
        <begin position="507"/>
        <end position="526"/>
    </location>
</feature>
<dbReference type="OrthoDB" id="10006270at2759"/>
<sequence>MDAEQTTQALLAPSQECLTSVKVFPLIPYLKKDVICFSDSTHPDRQLTASDINFAIVRPLVMKYARLRNMAVVYACMVVRSYFLALSSSDLAHSGVMHSRATLCEIMALKLLSHFASSKIQLAAVLTTLWSPLAGAPADVIEEVKDAVGGEDEYDNNPQCAVEMAIATKAKTFLASPLVQSVVNDMYNGRIVVSITGNRSMVADNYKQKPIMMYDPRAAPILDHYRLRVPRYSAILHFVNIALLLMVFIACLWTQDVSHVTLWESLFLVFAVAFTLQEYTASKEYGWAIYMANIWNVFDTSFVLIFLGYLVLRVKGLWDGDAKVSQLAFDLLACGCCVLVPRLAFYAISSNVIILELRAMIAEFVFFIGIAAVCFSGILLTLYTLAADRWTLRGIAWLMVQIWFGNTYLSFGQATSFHPIFGPILMTCFAALSGTLLLTILICMLSNTAARIDANATQEFLFQYTIATIEGVKSDALFSYQPPFNILAFIILKPASYFLSPRSLHSANVFLIKLTSFPTLIIIAIYERHLASEHRLRESGKGASQSLYHSIPRHIKNMPFVDYFVGSKSADLYEAIFEVEDSRDFGLFNDSEEDEPSLLSPHPPRNGETGSPSASPRHKSLISLPRRPQSQAPRSRKVSTLTPLSEQSGTAKVLHLDTSTSLSRLYSQRSNPLHSPSLVPYPEGENVDRLDSSINRLEALLEECRDLPIRKLKDEMKELQDRQARIENILMTSTPPPAGRFVVPVIPRLPSTANSRNRASIGSSLSFGPMTSSFPGGDMSGTMHTRSLALDPNCSMLPTSPRSSIRRHRRAKESMGRHPLANDSMDVFQDAEMESDNEDGEWGMVDRMRLWRHDALMQHLYETAAFWGDKILSWTNDPNDAFWLAQTYFMTHQYARAERLLTRPFSTITPKAQGTTVNGHERAVADDTTMGSLTAAARGKGKEEDHYLVPRLPMGDAGMMQIPDQLQDSVSRLVDMSVACRYLAAQCQVRQGNWADATEMLGEANPFRHSARSGPAVPNVDGGIKVEASMCHLRGILMLKLNRGDQAKLCFMEALTLDVKCYDAFDQLVSGEMMTPDEEWEFVQGLAYREQTQGDADFVQLIYTSQLRKYKHAEEHALTRRRLVQEFGLSDNPDVLFSFADALYAQFRWADCYTITTRILGLAAIHNSTMPLHIACMYHLNHLHSKLFILAHELVEREPENPISWYAVGVWYLASGKWSQARHKTSLMDPRFGPAWIAFAHTFAMEGEHDHAVTAYSTCARMFTGSHLPLLFVGMEQIMLSNHSLADEALNAAYAACDGDPLLINELGVMAFTHGDYQRAADLFQRALELAQVTQSSQMSWATTFLNLGTSYRKLKNYELAKTNYQRVLEIEPQHPQGLGFLGMVYHHLGEIDKAIVKYHEALSIDPINGHLVELLNLALESDLCCGSLDKVYPGGEEAFRSMMSTLKTKVLDAMDKKPNMDKTGGADVAMSIS</sequence>
<dbReference type="InterPro" id="IPR056337">
    <property type="entry name" value="LHD_YVC1"/>
</dbReference>
<keyword evidence="4" id="KW-0472">Membrane</keyword>
<gene>
    <name evidence="7" type="ORF">AZE42_02367</name>
</gene>
<protein>
    <submittedName>
        <fullName evidence="7">Uncharacterized protein</fullName>
    </submittedName>
</protein>
<dbReference type="Pfam" id="PF13424">
    <property type="entry name" value="TPR_12"/>
    <property type="match status" value="1"/>
</dbReference>
<dbReference type="SUPFAM" id="SSF48452">
    <property type="entry name" value="TPR-like"/>
    <property type="match status" value="2"/>
</dbReference>
<evidence type="ECO:0000313" key="8">
    <source>
        <dbReference type="Proteomes" id="UP000183567"/>
    </source>
</evidence>
<dbReference type="InterPro" id="IPR019734">
    <property type="entry name" value="TPR_rpt"/>
</dbReference>
<dbReference type="Pfam" id="PF13181">
    <property type="entry name" value="TPR_8"/>
    <property type="match status" value="1"/>
</dbReference>
<dbReference type="EMBL" id="LVVM01005213">
    <property type="protein sequence ID" value="OJA11147.1"/>
    <property type="molecule type" value="Genomic_DNA"/>
</dbReference>
<dbReference type="Pfam" id="PF12895">
    <property type="entry name" value="ANAPC3"/>
    <property type="match status" value="1"/>
</dbReference>
<proteinExistence type="predicted"/>
<feature type="transmembrane region" description="Helical" evidence="4">
    <location>
        <begin position="234"/>
        <end position="253"/>
    </location>
</feature>
<keyword evidence="1" id="KW-0802">TPR repeat</keyword>
<dbReference type="Gene3D" id="1.25.40.10">
    <property type="entry name" value="Tetratricopeptide repeat domain"/>
    <property type="match status" value="2"/>
</dbReference>
<evidence type="ECO:0000256" key="3">
    <source>
        <dbReference type="SAM" id="MobiDB-lite"/>
    </source>
</evidence>
<keyword evidence="2" id="KW-0175">Coiled coil</keyword>
<feature type="repeat" description="TPR" evidence="1">
    <location>
        <begin position="1342"/>
        <end position="1375"/>
    </location>
</feature>
<evidence type="ECO:0000256" key="2">
    <source>
        <dbReference type="SAM" id="Coils"/>
    </source>
</evidence>
<evidence type="ECO:0000259" key="5">
    <source>
        <dbReference type="Pfam" id="PF23190"/>
    </source>
</evidence>
<feature type="transmembrane region" description="Helical" evidence="4">
    <location>
        <begin position="260"/>
        <end position="276"/>
    </location>
</feature>
<feature type="domain" description="Calcium channel YVC1-like C-terminal transmembrane" evidence="6">
    <location>
        <begin position="241"/>
        <end position="530"/>
    </location>
</feature>
<feature type="compositionally biased region" description="Polar residues" evidence="3">
    <location>
        <begin position="638"/>
        <end position="650"/>
    </location>
</feature>
<accession>A0A1J8PTQ4</accession>
<dbReference type="STRING" id="180088.A0A1J8PTQ4"/>
<dbReference type="PROSITE" id="PS50293">
    <property type="entry name" value="TPR_REGION"/>
    <property type="match status" value="1"/>
</dbReference>
<evidence type="ECO:0000259" key="6">
    <source>
        <dbReference type="Pfam" id="PF23317"/>
    </source>
</evidence>
<keyword evidence="4" id="KW-0812">Transmembrane</keyword>
<dbReference type="Proteomes" id="UP000183567">
    <property type="component" value="Unassembled WGS sequence"/>
</dbReference>
<keyword evidence="8" id="KW-1185">Reference proteome</keyword>
<feature type="coiled-coil region" evidence="2">
    <location>
        <begin position="687"/>
        <end position="729"/>
    </location>
</feature>
<dbReference type="Pfam" id="PF23190">
    <property type="entry name" value="LHD_TRPY1"/>
    <property type="match status" value="1"/>
</dbReference>
<dbReference type="PANTHER" id="PTHR35859">
    <property type="entry name" value="NONSELECTIVE CATION CHANNEL PROTEIN"/>
    <property type="match status" value="1"/>
</dbReference>
<reference evidence="7 8" key="1">
    <citation type="submission" date="2016-03" db="EMBL/GenBank/DDBJ databases">
        <title>Comparative genomics of the ectomycorrhizal sister species Rhizopogon vinicolor and Rhizopogon vesiculosus (Basidiomycota: Boletales) reveals a divergence of the mating type B locus.</title>
        <authorList>
            <person name="Mujic A.B."/>
            <person name="Kuo A."/>
            <person name="Tritt A."/>
            <person name="Lipzen A."/>
            <person name="Chen C."/>
            <person name="Johnson J."/>
            <person name="Sharma A."/>
            <person name="Barry K."/>
            <person name="Grigoriev I.V."/>
            <person name="Spatafora J.W."/>
        </authorList>
    </citation>
    <scope>NUCLEOTIDE SEQUENCE [LARGE SCALE GENOMIC DNA]</scope>
    <source>
        <strain evidence="7 8">AM-OR11-056</strain>
    </source>
</reference>
<feature type="transmembrane region" description="Helical" evidence="4">
    <location>
        <begin position="324"/>
        <end position="348"/>
    </location>
</feature>
<comment type="caution">
    <text evidence="7">The sequence shown here is derived from an EMBL/GenBank/DDBJ whole genome shotgun (WGS) entry which is preliminary data.</text>
</comment>
<evidence type="ECO:0000256" key="1">
    <source>
        <dbReference type="PROSITE-ProRule" id="PRU00339"/>
    </source>
</evidence>
<dbReference type="InterPro" id="IPR011990">
    <property type="entry name" value="TPR-like_helical_dom_sf"/>
</dbReference>
<feature type="transmembrane region" description="Helical" evidence="4">
    <location>
        <begin position="288"/>
        <end position="312"/>
    </location>
</feature>
<organism evidence="7 8">
    <name type="scientific">Rhizopogon vesiculosus</name>
    <dbReference type="NCBI Taxonomy" id="180088"/>
    <lineage>
        <taxon>Eukaryota</taxon>
        <taxon>Fungi</taxon>
        <taxon>Dikarya</taxon>
        <taxon>Basidiomycota</taxon>
        <taxon>Agaricomycotina</taxon>
        <taxon>Agaricomycetes</taxon>
        <taxon>Agaricomycetidae</taxon>
        <taxon>Boletales</taxon>
        <taxon>Suillineae</taxon>
        <taxon>Rhizopogonaceae</taxon>
        <taxon>Rhizopogon</taxon>
    </lineage>
</organism>
<feature type="repeat" description="TPR" evidence="1">
    <location>
        <begin position="1376"/>
        <end position="1409"/>
    </location>
</feature>
<evidence type="ECO:0000313" key="7">
    <source>
        <dbReference type="EMBL" id="OJA11147.1"/>
    </source>
</evidence>
<feature type="region of interest" description="Disordered" evidence="3">
    <location>
        <begin position="590"/>
        <end position="653"/>
    </location>
</feature>
<feature type="transmembrane region" description="Helical" evidence="4">
    <location>
        <begin position="395"/>
        <end position="414"/>
    </location>
</feature>
<feature type="domain" description="YVC1 N-terminal linker helical" evidence="5">
    <location>
        <begin position="65"/>
        <end position="209"/>
    </location>
</feature>
<feature type="transmembrane region" description="Helical" evidence="4">
    <location>
        <begin position="420"/>
        <end position="445"/>
    </location>
</feature>
<dbReference type="InterPro" id="IPR056336">
    <property type="entry name" value="YVC1_C"/>
</dbReference>
<dbReference type="SMART" id="SM00028">
    <property type="entry name" value="TPR"/>
    <property type="match status" value="5"/>
</dbReference>
<feature type="transmembrane region" description="Helical" evidence="4">
    <location>
        <begin position="360"/>
        <end position="383"/>
    </location>
</feature>
<evidence type="ECO:0000256" key="4">
    <source>
        <dbReference type="SAM" id="Phobius"/>
    </source>
</evidence>
<dbReference type="PANTHER" id="PTHR35859:SF6">
    <property type="entry name" value="ION TRANSPORT DOMAIN-CONTAINING PROTEIN"/>
    <property type="match status" value="1"/>
</dbReference>
<dbReference type="Pfam" id="PF23317">
    <property type="entry name" value="YVC1_C"/>
    <property type="match status" value="1"/>
</dbReference>